<evidence type="ECO:0000259" key="2">
    <source>
        <dbReference type="PROSITE" id="PS50110"/>
    </source>
</evidence>
<comment type="caution">
    <text evidence="3">The sequence shown here is derived from an EMBL/GenBank/DDBJ whole genome shotgun (WGS) entry which is preliminary data.</text>
</comment>
<proteinExistence type="predicted"/>
<dbReference type="SUPFAM" id="SSF52172">
    <property type="entry name" value="CheY-like"/>
    <property type="match status" value="1"/>
</dbReference>
<evidence type="ECO:0000256" key="1">
    <source>
        <dbReference type="PROSITE-ProRule" id="PRU00169"/>
    </source>
</evidence>
<name>A0ABV2NSI8_9HYPH</name>
<protein>
    <submittedName>
        <fullName evidence="3">CheY-like chemotaxis protein</fullName>
    </submittedName>
</protein>
<dbReference type="RefSeq" id="WP_245372218.1">
    <property type="nucleotide sequence ID" value="NZ_JBEPNV010000002.1"/>
</dbReference>
<dbReference type="InterPro" id="IPR001789">
    <property type="entry name" value="Sig_transdc_resp-reg_receiver"/>
</dbReference>
<dbReference type="InterPro" id="IPR011006">
    <property type="entry name" value="CheY-like_superfamily"/>
</dbReference>
<feature type="domain" description="Response regulatory" evidence="2">
    <location>
        <begin position="13"/>
        <end position="129"/>
    </location>
</feature>
<dbReference type="Gene3D" id="3.40.50.2300">
    <property type="match status" value="1"/>
</dbReference>
<evidence type="ECO:0000313" key="4">
    <source>
        <dbReference type="Proteomes" id="UP001549119"/>
    </source>
</evidence>
<keyword evidence="1" id="KW-0597">Phosphoprotein</keyword>
<dbReference type="Proteomes" id="UP001549119">
    <property type="component" value="Unassembled WGS sequence"/>
</dbReference>
<keyword evidence="4" id="KW-1185">Reference proteome</keyword>
<dbReference type="PROSITE" id="PS50110">
    <property type="entry name" value="RESPONSE_REGULATORY"/>
    <property type="match status" value="1"/>
</dbReference>
<evidence type="ECO:0000313" key="3">
    <source>
        <dbReference type="EMBL" id="MET3869488.1"/>
    </source>
</evidence>
<gene>
    <name evidence="3" type="ORF">ABIC20_006866</name>
</gene>
<feature type="modified residue" description="4-aspartylphosphate" evidence="1">
    <location>
        <position position="61"/>
    </location>
</feature>
<organism evidence="3 4">
    <name type="scientific">Methylobacterium radiotolerans</name>
    <dbReference type="NCBI Taxonomy" id="31998"/>
    <lineage>
        <taxon>Bacteria</taxon>
        <taxon>Pseudomonadati</taxon>
        <taxon>Pseudomonadota</taxon>
        <taxon>Alphaproteobacteria</taxon>
        <taxon>Hyphomicrobiales</taxon>
        <taxon>Methylobacteriaceae</taxon>
        <taxon>Methylobacterium</taxon>
    </lineage>
</organism>
<sequence>MPRATTVCPTPTTALVVRDEMLFRLEVCDHLEAGGYEVVEAGNAAPALERLDGAVALTVTDGRMPGSVDGLAPAREVVLRRPDAALVAVSAQMTPRPGDLPEGVPSVARPFLESPLREAVLRVAARRAGRIPALRDALRQRAALTFG</sequence>
<accession>A0ABV2NSI8</accession>
<dbReference type="EMBL" id="JBEPNW010000003">
    <property type="protein sequence ID" value="MET3869488.1"/>
    <property type="molecule type" value="Genomic_DNA"/>
</dbReference>
<reference evidence="3 4" key="1">
    <citation type="submission" date="2024-06" db="EMBL/GenBank/DDBJ databases">
        <title>Genomics of switchgrass bacterial isolates.</title>
        <authorList>
            <person name="Shade A."/>
        </authorList>
    </citation>
    <scope>NUCLEOTIDE SEQUENCE [LARGE SCALE GENOMIC DNA]</scope>
    <source>
        <strain evidence="3 4">PvP084</strain>
    </source>
</reference>